<keyword evidence="5" id="KW-1185">Reference proteome</keyword>
<dbReference type="Proteomes" id="UP001293593">
    <property type="component" value="Unassembled WGS sequence"/>
</dbReference>
<feature type="transmembrane region" description="Helical" evidence="2">
    <location>
        <begin position="259"/>
        <end position="280"/>
    </location>
</feature>
<dbReference type="EMBL" id="JAWXYG010000010">
    <property type="protein sequence ID" value="KAK4259976.1"/>
    <property type="molecule type" value="Genomic_DNA"/>
</dbReference>
<evidence type="ECO:0000313" key="5">
    <source>
        <dbReference type="Proteomes" id="UP001293593"/>
    </source>
</evidence>
<feature type="transmembrane region" description="Helical" evidence="2">
    <location>
        <begin position="200"/>
        <end position="218"/>
    </location>
</feature>
<comment type="caution">
    <text evidence="4">The sequence shown here is derived from an EMBL/GenBank/DDBJ whole genome shotgun (WGS) entry which is preliminary data.</text>
</comment>
<dbReference type="Gene3D" id="1.20.144.10">
    <property type="entry name" value="Phosphatidic acid phosphatase type 2/haloperoxidase"/>
    <property type="match status" value="1"/>
</dbReference>
<evidence type="ECO:0000256" key="1">
    <source>
        <dbReference type="ARBA" id="ARBA00022801"/>
    </source>
</evidence>
<keyword evidence="2" id="KW-0472">Membrane</keyword>
<sequence length="284" mass="31265">MASTASISISNRSILAHFNPNKSLNHCCLEDSLFPHIRSASSTSSIFCSRIVLTRTVSGIKGFWAPKTVKTLIKSSALRESNSDGGIEQETLLDGSSESTPSTFLFRRVESIINRVSKWITGIIVNGYILWRHDAETLWFALGCALNAMLSVQLKQILNQERPSILKSDPGMPSSHAQTFSFIAMVAILSSIKRVGMNEFTITISGLALAFGSYLSYLRVSQQFHTVSQVVVGGGIGVVFGWSWFWVWNNLVATVIESFFPLNLILLSISPAACFGYTLYSIHQ</sequence>
<name>A0AAE1MH47_9FABA</name>
<dbReference type="GO" id="GO:0005789">
    <property type="term" value="C:endoplasmic reticulum membrane"/>
    <property type="evidence" value="ECO:0007669"/>
    <property type="project" value="TreeGrafter"/>
</dbReference>
<evidence type="ECO:0000259" key="3">
    <source>
        <dbReference type="SMART" id="SM00014"/>
    </source>
</evidence>
<accession>A0AAE1MH47</accession>
<dbReference type="PANTHER" id="PTHR11247">
    <property type="entry name" value="PALMITOYL-PROTEIN THIOESTERASE/DOLICHYLDIPHOSPHATASE 1"/>
    <property type="match status" value="1"/>
</dbReference>
<keyword evidence="2" id="KW-1133">Transmembrane helix</keyword>
<dbReference type="InterPro" id="IPR036938">
    <property type="entry name" value="PAP2/HPO_sf"/>
</dbReference>
<dbReference type="AlphaFoldDB" id="A0AAE1MH47"/>
<keyword evidence="2" id="KW-0812">Transmembrane</keyword>
<proteinExistence type="predicted"/>
<protein>
    <recommendedName>
        <fullName evidence="3">Phosphatidic acid phosphatase type 2/haloperoxidase domain-containing protein</fullName>
    </recommendedName>
</protein>
<keyword evidence="1" id="KW-0378">Hydrolase</keyword>
<reference evidence="4" key="1">
    <citation type="submission" date="2023-10" db="EMBL/GenBank/DDBJ databases">
        <title>Chromosome-level genome of the transformable northern wattle, Acacia crassicarpa.</title>
        <authorList>
            <person name="Massaro I."/>
            <person name="Sinha N.R."/>
            <person name="Poethig S."/>
            <person name="Leichty A.R."/>
        </authorList>
    </citation>
    <scope>NUCLEOTIDE SEQUENCE</scope>
    <source>
        <strain evidence="4">Acra3RX</strain>
        <tissue evidence="4">Leaf</tissue>
    </source>
</reference>
<organism evidence="4 5">
    <name type="scientific">Acacia crassicarpa</name>
    <name type="common">northern wattle</name>
    <dbReference type="NCBI Taxonomy" id="499986"/>
    <lineage>
        <taxon>Eukaryota</taxon>
        <taxon>Viridiplantae</taxon>
        <taxon>Streptophyta</taxon>
        <taxon>Embryophyta</taxon>
        <taxon>Tracheophyta</taxon>
        <taxon>Spermatophyta</taxon>
        <taxon>Magnoliopsida</taxon>
        <taxon>eudicotyledons</taxon>
        <taxon>Gunneridae</taxon>
        <taxon>Pentapetalae</taxon>
        <taxon>rosids</taxon>
        <taxon>fabids</taxon>
        <taxon>Fabales</taxon>
        <taxon>Fabaceae</taxon>
        <taxon>Caesalpinioideae</taxon>
        <taxon>mimosoid clade</taxon>
        <taxon>Acacieae</taxon>
        <taxon>Acacia</taxon>
    </lineage>
</organism>
<dbReference type="GO" id="GO:0008610">
    <property type="term" value="P:lipid biosynthetic process"/>
    <property type="evidence" value="ECO:0007669"/>
    <property type="project" value="TreeGrafter"/>
</dbReference>
<evidence type="ECO:0000256" key="2">
    <source>
        <dbReference type="SAM" id="Phobius"/>
    </source>
</evidence>
<dbReference type="PANTHER" id="PTHR11247:SF40">
    <property type="entry name" value="LIPID PHOSPHATE PHOSPHATASE EPSILON 1, CHLOROPLASTIC"/>
    <property type="match status" value="1"/>
</dbReference>
<feature type="domain" description="Phosphatidic acid phosphatase type 2/haloperoxidase" evidence="3">
    <location>
        <begin position="137"/>
        <end position="245"/>
    </location>
</feature>
<feature type="transmembrane region" description="Helical" evidence="2">
    <location>
        <begin position="230"/>
        <end position="247"/>
    </location>
</feature>
<dbReference type="GO" id="GO:0006487">
    <property type="term" value="P:protein N-linked glycosylation"/>
    <property type="evidence" value="ECO:0007669"/>
    <property type="project" value="TreeGrafter"/>
</dbReference>
<dbReference type="InterPro" id="IPR000326">
    <property type="entry name" value="PAP2/HPO"/>
</dbReference>
<evidence type="ECO:0000313" key="4">
    <source>
        <dbReference type="EMBL" id="KAK4259976.1"/>
    </source>
</evidence>
<gene>
    <name evidence="4" type="ORF">QN277_003154</name>
</gene>
<dbReference type="GO" id="GO:0047874">
    <property type="term" value="F:dolichyldiphosphatase activity"/>
    <property type="evidence" value="ECO:0007669"/>
    <property type="project" value="TreeGrafter"/>
</dbReference>
<dbReference type="Pfam" id="PF01569">
    <property type="entry name" value="PAP2"/>
    <property type="match status" value="1"/>
</dbReference>
<dbReference type="SMART" id="SM00014">
    <property type="entry name" value="acidPPc"/>
    <property type="match status" value="1"/>
</dbReference>
<dbReference type="SUPFAM" id="SSF48317">
    <property type="entry name" value="Acid phosphatase/Vanadium-dependent haloperoxidase"/>
    <property type="match status" value="1"/>
</dbReference>